<dbReference type="AlphaFoldDB" id="A0A8J5C5M6"/>
<dbReference type="Proteomes" id="UP000734854">
    <property type="component" value="Unassembled WGS sequence"/>
</dbReference>
<feature type="region of interest" description="Disordered" evidence="1">
    <location>
        <begin position="220"/>
        <end position="329"/>
    </location>
</feature>
<proteinExistence type="predicted"/>
<evidence type="ECO:0000313" key="4">
    <source>
        <dbReference type="Proteomes" id="UP000734854"/>
    </source>
</evidence>
<keyword evidence="2" id="KW-0812">Transmembrane</keyword>
<dbReference type="SUPFAM" id="SSF55282">
    <property type="entry name" value="RL5-like"/>
    <property type="match status" value="1"/>
</dbReference>
<name>A0A8J5C5M6_ZINOF</name>
<gene>
    <name evidence="3" type="ORF">ZIOFF_074491</name>
</gene>
<protein>
    <submittedName>
        <fullName evidence="3">Uncharacterized protein</fullName>
    </submittedName>
</protein>
<evidence type="ECO:0000256" key="1">
    <source>
        <dbReference type="SAM" id="MobiDB-lite"/>
    </source>
</evidence>
<reference evidence="3 4" key="1">
    <citation type="submission" date="2020-08" db="EMBL/GenBank/DDBJ databases">
        <title>Plant Genome Project.</title>
        <authorList>
            <person name="Zhang R.-G."/>
        </authorList>
    </citation>
    <scope>NUCLEOTIDE SEQUENCE [LARGE SCALE GENOMIC DNA]</scope>
    <source>
        <tissue evidence="3">Rhizome</tissue>
    </source>
</reference>
<dbReference type="InterPro" id="IPR022803">
    <property type="entry name" value="Ribosomal_uL5_dom_sf"/>
</dbReference>
<feature type="compositionally biased region" description="Polar residues" evidence="1">
    <location>
        <begin position="311"/>
        <end position="323"/>
    </location>
</feature>
<feature type="transmembrane region" description="Helical" evidence="2">
    <location>
        <begin position="456"/>
        <end position="489"/>
    </location>
</feature>
<dbReference type="Gene3D" id="3.30.1440.10">
    <property type="match status" value="1"/>
</dbReference>
<accession>A0A8J5C5M6</accession>
<dbReference type="EMBL" id="JACMSC010000027">
    <property type="protein sequence ID" value="KAG6467650.1"/>
    <property type="molecule type" value="Genomic_DNA"/>
</dbReference>
<feature type="compositionally biased region" description="Basic and acidic residues" evidence="1">
    <location>
        <begin position="240"/>
        <end position="253"/>
    </location>
</feature>
<comment type="caution">
    <text evidence="3">The sequence shown here is derived from an EMBL/GenBank/DDBJ whole genome shotgun (WGS) entry which is preliminary data.</text>
</comment>
<feature type="compositionally biased region" description="Low complexity" evidence="1">
    <location>
        <begin position="257"/>
        <end position="275"/>
    </location>
</feature>
<feature type="compositionally biased region" description="Low complexity" evidence="1">
    <location>
        <begin position="296"/>
        <end position="305"/>
    </location>
</feature>
<keyword evidence="3" id="KW-0496">Mitochondrion</keyword>
<organism evidence="3 4">
    <name type="scientific">Zingiber officinale</name>
    <name type="common">Ginger</name>
    <name type="synonym">Amomum zingiber</name>
    <dbReference type="NCBI Taxonomy" id="94328"/>
    <lineage>
        <taxon>Eukaryota</taxon>
        <taxon>Viridiplantae</taxon>
        <taxon>Streptophyta</taxon>
        <taxon>Embryophyta</taxon>
        <taxon>Tracheophyta</taxon>
        <taxon>Spermatophyta</taxon>
        <taxon>Magnoliopsida</taxon>
        <taxon>Liliopsida</taxon>
        <taxon>Zingiberales</taxon>
        <taxon>Zingiberaceae</taxon>
        <taxon>Zingiber</taxon>
    </lineage>
</organism>
<evidence type="ECO:0000313" key="3">
    <source>
        <dbReference type="EMBL" id="KAG6467650.1"/>
    </source>
</evidence>
<sequence>MGVGGVVSFACASDKDVPTRSKRSMLSRDSPVAIRENSIQFSMEREFCEFSPELEDHFEVFEHIRGFNVTIVTSANTQDETLPPSFDGHKEIVLVAQTNRTRVSSAAGPQARAQRSQIFYQGKGGLTFAFPDAESSYSNDAMLMEQDKFSDDMDPQEMSENLQLLRGRTLFPLGGKRRIRGENSCSDRTNGSGPLFIPEEFHNRILSILENPMYISGKGDAGTDKGRLESGSVGRGASSDLEHAGDGSNRPESKTLSPPSSSSKRNSSSIISNNNQMVPIPRKPSSTRNRSRSPDRSPISPDSINMKGGSIQRNGTTNGGNQDSKGHNRDTRYRAVLNEARNRSDGVQLAVPANGLPQDGDALPEYPFTMEVSHCPGLGNHLLQTSNYPGNIYIQILMWNCRSAANNRFRRVFMELIRGHRPLVVFIVETRISGSERAEPLGFGAKGTRFTSGFALASALLLASAIALASAFGLLIISGFASCIALQLAPRFASARRLSLPERLELTPRLLAVCPVPTKAQTLLTHYWTILRAAVTFVKVFIDAYMIECEWDEAEFSIDPGHTFIPSWDSLEAAANSLSEDKNSPLIARNRTAFSSLTNSTGREPACRGLLNTRGFLSASFHR</sequence>
<geneLocation type="mitochondrion" evidence="3"/>
<dbReference type="PANTHER" id="PTHR35218:SF9">
    <property type="entry name" value="ENDONUCLEASE_EXONUCLEASE_PHOSPHATASE DOMAIN-CONTAINING PROTEIN"/>
    <property type="match status" value="1"/>
</dbReference>
<keyword evidence="2" id="KW-0472">Membrane</keyword>
<evidence type="ECO:0000256" key="2">
    <source>
        <dbReference type="SAM" id="Phobius"/>
    </source>
</evidence>
<keyword evidence="2" id="KW-1133">Transmembrane helix</keyword>
<keyword evidence="4" id="KW-1185">Reference proteome</keyword>
<dbReference type="PANTHER" id="PTHR35218">
    <property type="entry name" value="RNASE H DOMAIN-CONTAINING PROTEIN"/>
    <property type="match status" value="1"/>
</dbReference>